<dbReference type="SUPFAM" id="SSF56014">
    <property type="entry name" value="Nitrite and sulphite reductase 4Fe-4S domain-like"/>
    <property type="match status" value="1"/>
</dbReference>
<dbReference type="PROSITE" id="PS00365">
    <property type="entry name" value="NIR_SIR"/>
    <property type="match status" value="1"/>
</dbReference>
<evidence type="ECO:0000256" key="5">
    <source>
        <dbReference type="ARBA" id="ARBA00023004"/>
    </source>
</evidence>
<reference evidence="9" key="1">
    <citation type="submission" date="2018-02" db="EMBL/GenBank/DDBJ databases">
        <authorList>
            <person name="Hausmann B."/>
        </authorList>
    </citation>
    <scope>NUCLEOTIDE SEQUENCE [LARGE SCALE GENOMIC DNA]</scope>
    <source>
        <strain evidence="9">Peat soil MAG SbF1</strain>
    </source>
</reference>
<dbReference type="Gene3D" id="3.90.480.10">
    <property type="entry name" value="Sulfite Reductase Hemoprotein,Domain 2"/>
    <property type="match status" value="1"/>
</dbReference>
<gene>
    <name evidence="8" type="ORF">SBF1_2380005</name>
</gene>
<dbReference type="InterPro" id="IPR051329">
    <property type="entry name" value="NIR_SIR_4Fe-4S"/>
</dbReference>
<dbReference type="AlphaFoldDB" id="A0A2U3KN15"/>
<evidence type="ECO:0000256" key="6">
    <source>
        <dbReference type="ARBA" id="ARBA00023014"/>
    </source>
</evidence>
<dbReference type="InterPro" id="IPR045854">
    <property type="entry name" value="NO2/SO3_Rdtase_4Fe4S_sf"/>
</dbReference>
<name>A0A2U3KN15_9FIRM</name>
<accession>A0A2U3KN15</accession>
<keyword evidence="3" id="KW-0479">Metal-binding</keyword>
<keyword evidence="2" id="KW-0349">Heme</keyword>
<feature type="domain" description="Nitrite/sulphite reductase 4Fe-4S" evidence="7">
    <location>
        <begin position="100"/>
        <end position="250"/>
    </location>
</feature>
<dbReference type="InterPro" id="IPR006066">
    <property type="entry name" value="NO2/SO3_Rdtase_FeS/sirohaem_BS"/>
</dbReference>
<dbReference type="Pfam" id="PF01077">
    <property type="entry name" value="NIR_SIR"/>
    <property type="match status" value="1"/>
</dbReference>
<dbReference type="PANTHER" id="PTHR32439">
    <property type="entry name" value="FERREDOXIN--NITRITE REDUCTASE, CHLOROPLASTIC"/>
    <property type="match status" value="1"/>
</dbReference>
<keyword evidence="6" id="KW-0411">Iron-sulfur</keyword>
<dbReference type="Proteomes" id="UP000238916">
    <property type="component" value="Unassembled WGS sequence"/>
</dbReference>
<organism evidence="8 9">
    <name type="scientific">Candidatus Desulfosporosinus infrequens</name>
    <dbReference type="NCBI Taxonomy" id="2043169"/>
    <lineage>
        <taxon>Bacteria</taxon>
        <taxon>Bacillati</taxon>
        <taxon>Bacillota</taxon>
        <taxon>Clostridia</taxon>
        <taxon>Eubacteriales</taxon>
        <taxon>Desulfitobacteriaceae</taxon>
        <taxon>Desulfosporosinus</taxon>
    </lineage>
</organism>
<proteinExistence type="predicted"/>
<dbReference type="GO" id="GO:0020037">
    <property type="term" value="F:heme binding"/>
    <property type="evidence" value="ECO:0007669"/>
    <property type="project" value="InterPro"/>
</dbReference>
<dbReference type="Gene3D" id="3.30.413.10">
    <property type="entry name" value="Sulfite Reductase Hemoprotein, domain 1"/>
    <property type="match status" value="1"/>
</dbReference>
<dbReference type="InterPro" id="IPR006067">
    <property type="entry name" value="NO2/SO3_Rdtase_4Fe4S_dom"/>
</dbReference>
<dbReference type="SUPFAM" id="SSF55124">
    <property type="entry name" value="Nitrite/Sulfite reductase N-terminal domain-like"/>
    <property type="match status" value="1"/>
</dbReference>
<keyword evidence="4" id="KW-0560">Oxidoreductase</keyword>
<dbReference type="GO" id="GO:0046872">
    <property type="term" value="F:metal ion binding"/>
    <property type="evidence" value="ECO:0007669"/>
    <property type="project" value="UniProtKB-KW"/>
</dbReference>
<evidence type="ECO:0000313" key="9">
    <source>
        <dbReference type="Proteomes" id="UP000238916"/>
    </source>
</evidence>
<protein>
    <submittedName>
        <fullName evidence="8">Nitrite and sulphite reductase 4Fe-4S domain protein</fullName>
    </submittedName>
</protein>
<sequence>MTELQQDNNFQWTGDTVECESGIHWGIAEQANGVVAILVNSPGGVMTGKQVRVLAEIVGEDGVIKNTRRMASLLLIPKEKVGTALDQLQAVGLRVANLHKSVRNIAACPGKGFSPNSRGDTLGLAKVLDEAFYGTILPWDFKIGISGCPRNCTGVQCNDLGLMAEPRGKYSLWLGGSESGMNPTHGTLVRKGITTEQVVPVVKRILETYTAAAEQFGPELGEGARVRLYHVLEKTGFERFKQAIEEVLSNPIAK</sequence>
<keyword evidence="1" id="KW-0004">4Fe-4S</keyword>
<dbReference type="OrthoDB" id="9800558at2"/>
<dbReference type="EMBL" id="OMOF01000155">
    <property type="protein sequence ID" value="SPF40957.1"/>
    <property type="molecule type" value="Genomic_DNA"/>
</dbReference>
<evidence type="ECO:0000313" key="8">
    <source>
        <dbReference type="EMBL" id="SPF40957.1"/>
    </source>
</evidence>
<evidence type="ECO:0000256" key="2">
    <source>
        <dbReference type="ARBA" id="ARBA00022617"/>
    </source>
</evidence>
<dbReference type="GO" id="GO:0016491">
    <property type="term" value="F:oxidoreductase activity"/>
    <property type="evidence" value="ECO:0007669"/>
    <property type="project" value="UniProtKB-KW"/>
</dbReference>
<evidence type="ECO:0000256" key="3">
    <source>
        <dbReference type="ARBA" id="ARBA00022723"/>
    </source>
</evidence>
<dbReference type="GO" id="GO:0051539">
    <property type="term" value="F:4 iron, 4 sulfur cluster binding"/>
    <property type="evidence" value="ECO:0007669"/>
    <property type="project" value="UniProtKB-KW"/>
</dbReference>
<keyword evidence="5" id="KW-0408">Iron</keyword>
<evidence type="ECO:0000256" key="1">
    <source>
        <dbReference type="ARBA" id="ARBA00022485"/>
    </source>
</evidence>
<evidence type="ECO:0000256" key="4">
    <source>
        <dbReference type="ARBA" id="ARBA00023002"/>
    </source>
</evidence>
<dbReference type="InterPro" id="IPR036136">
    <property type="entry name" value="Nit/Sulf_reduc_fer-like_dom_sf"/>
</dbReference>
<dbReference type="PANTHER" id="PTHR32439:SF9">
    <property type="entry name" value="BLR3264 PROTEIN"/>
    <property type="match status" value="1"/>
</dbReference>
<evidence type="ECO:0000259" key="7">
    <source>
        <dbReference type="Pfam" id="PF01077"/>
    </source>
</evidence>